<evidence type="ECO:0000256" key="3">
    <source>
        <dbReference type="ARBA" id="ARBA00022884"/>
    </source>
</evidence>
<dbReference type="EMBL" id="KT006955">
    <property type="protein sequence ID" value="AKQ01196.1"/>
    <property type="molecule type" value="Genomic_DNA"/>
</dbReference>
<proteinExistence type="inferred from homology"/>
<dbReference type="InterPro" id="IPR045240">
    <property type="entry name" value="Ribosomal_uL4_euk/arch"/>
</dbReference>
<gene>
    <name evidence="6" type="primary">rpl4</name>
</gene>
<name>A0A0H4T0W5_9EURY</name>
<keyword evidence="2 6" id="KW-0699">rRNA-binding</keyword>
<dbReference type="InterPro" id="IPR023574">
    <property type="entry name" value="Ribosomal_uL4_dom_sf"/>
</dbReference>
<dbReference type="GO" id="GO:0006412">
    <property type="term" value="P:translation"/>
    <property type="evidence" value="ECO:0007669"/>
    <property type="project" value="UniProtKB-UniRule"/>
</dbReference>
<feature type="compositionally biased region" description="Basic and acidic residues" evidence="7">
    <location>
        <begin position="93"/>
        <end position="104"/>
    </location>
</feature>
<dbReference type="InterPro" id="IPR002136">
    <property type="entry name" value="Ribosomal_uL4"/>
</dbReference>
<dbReference type="GO" id="GO:1990904">
    <property type="term" value="C:ribonucleoprotein complex"/>
    <property type="evidence" value="ECO:0007669"/>
    <property type="project" value="UniProtKB-KW"/>
</dbReference>
<dbReference type="InterPro" id="IPR019970">
    <property type="entry name" value="Ribosomall_uL4-arc"/>
</dbReference>
<feature type="region of interest" description="Disordered" evidence="7">
    <location>
        <begin position="73"/>
        <end position="104"/>
    </location>
</feature>
<protein>
    <recommendedName>
        <fullName evidence="6">Large ribosomal subunit protein uL4</fullName>
    </recommendedName>
</protein>
<evidence type="ECO:0000256" key="5">
    <source>
        <dbReference type="ARBA" id="ARBA00023274"/>
    </source>
</evidence>
<comment type="similarity">
    <text evidence="1 6">Belongs to the universal ribosomal protein uL4 family.</text>
</comment>
<keyword evidence="3 6" id="KW-0694">RNA-binding</keyword>
<comment type="function">
    <text evidence="6">One of the primary rRNA binding proteins, this protein initially binds near the 5'-end of the 23S rRNA. It is important during the early stages of 50S assembly. It makes multiple contacts with different domains of the 23S rRNA in the assembled 50S subunit and ribosome.</text>
</comment>
<keyword evidence="5 6" id="KW-0687">Ribonucleoprotein</keyword>
<sequence length="250" mass="27436">MDLNIIDLSGNAKKKITTALFDEPYRPDLIKKAVLAAQANRQQPYGPHMYAGMRTSAEGWGPGRGVSRVARLKNSSKSARIPQAVKGRQAHPPKPEADRTEKINDKERKKAIKSAIAATGNLELVQKRGHKFSAQVPLVAVDELSALTKTKDVRSFMEAAHVWDDIERAKDTTIRAGKGKLRGRRYKNTKSILIVTAEDKGIVKAARNLAGVDIVIFDQLNAELLAPGTHAGRLTIFTESAIEKLQEAIQ</sequence>
<keyword evidence="4 6" id="KW-0689">Ribosomal protein</keyword>
<dbReference type="SUPFAM" id="SSF52166">
    <property type="entry name" value="Ribosomal protein L4"/>
    <property type="match status" value="1"/>
</dbReference>
<evidence type="ECO:0000256" key="2">
    <source>
        <dbReference type="ARBA" id="ARBA00022730"/>
    </source>
</evidence>
<organism evidence="8">
    <name type="scientific">uncultured euryarchaeote Rifle_16ft_4_minimus_1523</name>
    <dbReference type="NCBI Taxonomy" id="1665189"/>
    <lineage>
        <taxon>Archaea</taxon>
        <taxon>Methanobacteriati</taxon>
        <taxon>Methanobacteriota</taxon>
        <taxon>environmental samples</taxon>
    </lineage>
</organism>
<reference evidence="8" key="1">
    <citation type="journal article" date="2015" name="ISME J.">
        <title>Aquifer environment selects for microbial species cohorts in sediment and groundwater.</title>
        <authorList>
            <person name="Hug L.A."/>
            <person name="Thomas B.C."/>
            <person name="Brown C.T."/>
            <person name="Frischkorn K.R."/>
            <person name="Williams K.H."/>
            <person name="Tringe S.G."/>
            <person name="Banfield J.F."/>
        </authorList>
    </citation>
    <scope>NUCLEOTIDE SEQUENCE</scope>
</reference>
<comment type="subunit">
    <text evidence="6">Part of the 50S ribosomal subunit.</text>
</comment>
<dbReference type="Gene3D" id="3.40.1370.10">
    <property type="match status" value="1"/>
</dbReference>
<dbReference type="GO" id="GO:0003735">
    <property type="term" value="F:structural constituent of ribosome"/>
    <property type="evidence" value="ECO:0007669"/>
    <property type="project" value="InterPro"/>
</dbReference>
<evidence type="ECO:0000256" key="6">
    <source>
        <dbReference type="HAMAP-Rule" id="MF_01328"/>
    </source>
</evidence>
<dbReference type="GO" id="GO:0019843">
    <property type="term" value="F:rRNA binding"/>
    <property type="evidence" value="ECO:0007669"/>
    <property type="project" value="UniProtKB-UniRule"/>
</dbReference>
<dbReference type="Pfam" id="PF00573">
    <property type="entry name" value="Ribosomal_L4"/>
    <property type="match status" value="1"/>
</dbReference>
<dbReference type="AlphaFoldDB" id="A0A0H4T0W5"/>
<dbReference type="InterPro" id="IPR013000">
    <property type="entry name" value="Ribosomal_uL4_euk/arc_CS"/>
</dbReference>
<evidence type="ECO:0000313" key="8">
    <source>
        <dbReference type="EMBL" id="AKQ01196.1"/>
    </source>
</evidence>
<dbReference type="GO" id="GO:0005840">
    <property type="term" value="C:ribosome"/>
    <property type="evidence" value="ECO:0007669"/>
    <property type="project" value="UniProtKB-KW"/>
</dbReference>
<dbReference type="PANTHER" id="PTHR19431">
    <property type="entry name" value="60S RIBOSOMAL PROTEIN L4"/>
    <property type="match status" value="1"/>
</dbReference>
<evidence type="ECO:0000256" key="7">
    <source>
        <dbReference type="SAM" id="MobiDB-lite"/>
    </source>
</evidence>
<comment type="function">
    <text evidence="6">Forms part of the polypeptide exit tunnel.</text>
</comment>
<evidence type="ECO:0000256" key="1">
    <source>
        <dbReference type="ARBA" id="ARBA00010528"/>
    </source>
</evidence>
<evidence type="ECO:0000256" key="4">
    <source>
        <dbReference type="ARBA" id="ARBA00022980"/>
    </source>
</evidence>
<dbReference type="HAMAP" id="MF_01328_A">
    <property type="entry name" value="Ribosomal_uL4_A"/>
    <property type="match status" value="1"/>
</dbReference>
<accession>A0A0H4T0W5</accession>
<dbReference type="NCBIfam" id="TIGR03672">
    <property type="entry name" value="rpl4p_arch"/>
    <property type="match status" value="1"/>
</dbReference>
<dbReference type="PROSITE" id="PS00939">
    <property type="entry name" value="RIBOSOMAL_L1E"/>
    <property type="match status" value="1"/>
</dbReference>